<evidence type="ECO:0000313" key="2">
    <source>
        <dbReference type="Proteomes" id="UP000175968"/>
    </source>
</evidence>
<organism evidence="1 2">
    <name type="scientific">Flavobacterium gilvum</name>
    <dbReference type="NCBI Taxonomy" id="1492737"/>
    <lineage>
        <taxon>Bacteria</taxon>
        <taxon>Pseudomonadati</taxon>
        <taxon>Bacteroidota</taxon>
        <taxon>Flavobacteriia</taxon>
        <taxon>Flavobacteriales</taxon>
        <taxon>Flavobacteriaceae</taxon>
        <taxon>Flavobacterium</taxon>
    </lineage>
</organism>
<accession>A0AAC9N6N3</accession>
<name>A0AAC9N6N3_9FLAO</name>
<dbReference type="KEGG" id="fgl:EM308_06055"/>
<proteinExistence type="predicted"/>
<dbReference type="AlphaFoldDB" id="A0AAC9N6N3"/>
<evidence type="ECO:0000313" key="1">
    <source>
        <dbReference type="EMBL" id="AOW09103.1"/>
    </source>
</evidence>
<keyword evidence="2" id="KW-1185">Reference proteome</keyword>
<dbReference type="EMBL" id="CP017479">
    <property type="protein sequence ID" value="AOW09103.1"/>
    <property type="molecule type" value="Genomic_DNA"/>
</dbReference>
<protein>
    <submittedName>
        <fullName evidence="1">Uncharacterized protein</fullName>
    </submittedName>
</protein>
<reference evidence="1 2" key="1">
    <citation type="submission" date="2016-10" db="EMBL/GenBank/DDBJ databases">
        <title>Flavobacterium gilvum sp. nov., isolated from stream water.</title>
        <authorList>
            <person name="Shin S.-K."/>
            <person name="Cho Y.-J."/>
            <person name="Yi H."/>
        </authorList>
    </citation>
    <scope>NUCLEOTIDE SEQUENCE [LARGE SCALE GENOMIC DNA]</scope>
    <source>
        <strain evidence="1 2">EM1308</strain>
    </source>
</reference>
<dbReference type="RefSeq" id="WP_035634400.1">
    <property type="nucleotide sequence ID" value="NZ_CP017479.1"/>
</dbReference>
<gene>
    <name evidence="1" type="ORF">EM308_06055</name>
</gene>
<dbReference type="Proteomes" id="UP000175968">
    <property type="component" value="Chromosome"/>
</dbReference>
<sequence>MKTTLLVFLWSFSLIAQIDVKQDKLAHFGAGALVSSLSYVVIYKHTKSAPKSLLYSTACAFLVGTAKECYDIKHGREGFGVEDLLVTTFGGFVTSSFITIAIKDKGKQKQLEKIKEFKKEEQQPIEIPLAVRTEK</sequence>